<evidence type="ECO:0000313" key="2">
    <source>
        <dbReference type="Proteomes" id="UP000185003"/>
    </source>
</evidence>
<dbReference type="OrthoDB" id="672632at2"/>
<accession>A0A1N6DF53</accession>
<reference evidence="1 2" key="1">
    <citation type="submission" date="2016-11" db="EMBL/GenBank/DDBJ databases">
        <authorList>
            <person name="Jaros S."/>
            <person name="Januszkiewicz K."/>
            <person name="Wedrychowicz H."/>
        </authorList>
    </citation>
    <scope>NUCLEOTIDE SEQUENCE [LARGE SCALE GENOMIC DNA]</scope>
    <source>
        <strain evidence="1 2">DSM 24787</strain>
    </source>
</reference>
<protein>
    <submittedName>
        <fullName evidence="1">Uncharacterized protein</fullName>
    </submittedName>
</protein>
<dbReference type="Proteomes" id="UP000185003">
    <property type="component" value="Unassembled WGS sequence"/>
</dbReference>
<evidence type="ECO:0000313" key="1">
    <source>
        <dbReference type="EMBL" id="SIN69422.1"/>
    </source>
</evidence>
<dbReference type="AlphaFoldDB" id="A0A1N6DF53"/>
<sequence length="167" mass="18709">MAKQTGPIKISGTVGNICFYKTKDGYYARLKSSLTGKRVKKDPRFKRTMEYAGMLVAASRLASRCYGSLPEEERVHAVYRKMTGMAMQMLKMGMEAEDIAIHLRGVYKEEEKIAVARPRMYVDPNGTLIFCLSCSKTDTVRLKTGQSSHQYPLIINAVTTGIPFVPD</sequence>
<organism evidence="1 2">
    <name type="scientific">Chitinophaga niabensis</name>
    <dbReference type="NCBI Taxonomy" id="536979"/>
    <lineage>
        <taxon>Bacteria</taxon>
        <taxon>Pseudomonadati</taxon>
        <taxon>Bacteroidota</taxon>
        <taxon>Chitinophagia</taxon>
        <taxon>Chitinophagales</taxon>
        <taxon>Chitinophagaceae</taxon>
        <taxon>Chitinophaga</taxon>
    </lineage>
</organism>
<name>A0A1N6DF53_9BACT</name>
<keyword evidence="2" id="KW-1185">Reference proteome</keyword>
<proteinExistence type="predicted"/>
<dbReference type="STRING" id="536979.SAMN04488055_0686"/>
<gene>
    <name evidence="1" type="ORF">SAMN04488055_0686</name>
</gene>
<dbReference type="RefSeq" id="WP_074237859.1">
    <property type="nucleotide sequence ID" value="NZ_FSRA01000001.1"/>
</dbReference>
<dbReference type="EMBL" id="FSRA01000001">
    <property type="protein sequence ID" value="SIN69422.1"/>
    <property type="molecule type" value="Genomic_DNA"/>
</dbReference>